<dbReference type="EMBL" id="FOYD01000015">
    <property type="protein sequence ID" value="SFQ88900.1"/>
    <property type="molecule type" value="Genomic_DNA"/>
</dbReference>
<dbReference type="InterPro" id="IPR025737">
    <property type="entry name" value="FApF"/>
</dbReference>
<dbReference type="AlphaFoldDB" id="A0A1I6C6U0"/>
<reference evidence="2 3" key="1">
    <citation type="submission" date="2016-10" db="EMBL/GenBank/DDBJ databases">
        <authorList>
            <person name="de Groot N.N."/>
        </authorList>
    </citation>
    <scope>NUCLEOTIDE SEQUENCE [LARGE SCALE GENOMIC DNA]</scope>
    <source>
        <strain evidence="2 3">JCM 18415</strain>
    </source>
</reference>
<feature type="chain" id="PRO_5017370181" evidence="1">
    <location>
        <begin position="24"/>
        <end position="301"/>
    </location>
</feature>
<dbReference type="STRING" id="1002526.SAMN05216578_11511"/>
<name>A0A1I6C6U0_9GAMM</name>
<dbReference type="OrthoDB" id="8639774at2"/>
<protein>
    <submittedName>
        <fullName evidence="2">Uncharacterized conserved protein</fullName>
    </submittedName>
</protein>
<dbReference type="RefSeq" id="WP_090540875.1">
    <property type="nucleotide sequence ID" value="NZ_FOYD01000015.1"/>
</dbReference>
<dbReference type="Proteomes" id="UP000242815">
    <property type="component" value="Unassembled WGS sequence"/>
</dbReference>
<sequence>MRLTLNRLFLSLLTLSAPLPLLAANGHYVPGIEASGGAFMPPVQGLYYRAYLVHYDIRQVADARGDDLPGNNTGSVTAFANRLLYVTDRTFLGANYGVEAIVPVQRTSLRFRGLGVDSSESGVGDVYLGPVVLGWHGTQWDTVFAAGFWLDTAEHDPRDPATIGRGHPATMLTLGGAWHFDPERRWSVSALSRYEIKGEQDDTGITPGDSWLVEWALSHRLDSGLEVGLAGYDAWQLEADTGAGNNNKAERHAAGLELGYRWPDTGLQLKGAVYHEYSVKAGSGGVQPSGNLFRLALTTAF</sequence>
<keyword evidence="1" id="KW-0732">Signal</keyword>
<proteinExistence type="predicted"/>
<evidence type="ECO:0000256" key="1">
    <source>
        <dbReference type="SAM" id="SignalP"/>
    </source>
</evidence>
<accession>A0A1I6C6U0</accession>
<gene>
    <name evidence="2" type="ORF">SAMN05216578_11511</name>
</gene>
<evidence type="ECO:0000313" key="2">
    <source>
        <dbReference type="EMBL" id="SFQ88900.1"/>
    </source>
</evidence>
<feature type="signal peptide" evidence="1">
    <location>
        <begin position="1"/>
        <end position="23"/>
    </location>
</feature>
<organism evidence="2 3">
    <name type="scientific">Halopseudomonas formosensis</name>
    <dbReference type="NCBI Taxonomy" id="1002526"/>
    <lineage>
        <taxon>Bacteria</taxon>
        <taxon>Pseudomonadati</taxon>
        <taxon>Pseudomonadota</taxon>
        <taxon>Gammaproteobacteria</taxon>
        <taxon>Pseudomonadales</taxon>
        <taxon>Pseudomonadaceae</taxon>
        <taxon>Halopseudomonas</taxon>
    </lineage>
</organism>
<evidence type="ECO:0000313" key="3">
    <source>
        <dbReference type="Proteomes" id="UP000242815"/>
    </source>
</evidence>
<dbReference type="Pfam" id="PF13557">
    <property type="entry name" value="Phenol_MetA_deg"/>
    <property type="match status" value="1"/>
</dbReference>